<dbReference type="InterPro" id="IPR013149">
    <property type="entry name" value="ADH-like_C"/>
</dbReference>
<evidence type="ECO:0000256" key="3">
    <source>
        <dbReference type="ARBA" id="ARBA00043088"/>
    </source>
</evidence>
<evidence type="ECO:0000259" key="5">
    <source>
        <dbReference type="SMART" id="SM00829"/>
    </source>
</evidence>
<proteinExistence type="predicted"/>
<dbReference type="InterPro" id="IPR011032">
    <property type="entry name" value="GroES-like_sf"/>
</dbReference>
<dbReference type="Proteomes" id="UP000789706">
    <property type="component" value="Unassembled WGS sequence"/>
</dbReference>
<dbReference type="InterPro" id="IPR036291">
    <property type="entry name" value="NAD(P)-bd_dom_sf"/>
</dbReference>
<dbReference type="AlphaFoldDB" id="A0A9N9F6S2"/>
<evidence type="ECO:0000256" key="2">
    <source>
        <dbReference type="ARBA" id="ARBA00023002"/>
    </source>
</evidence>
<dbReference type="SMART" id="SM00829">
    <property type="entry name" value="PKS_ER"/>
    <property type="match status" value="1"/>
</dbReference>
<evidence type="ECO:0000256" key="1">
    <source>
        <dbReference type="ARBA" id="ARBA00022857"/>
    </source>
</evidence>
<feature type="domain" description="Enoyl reductase (ER)" evidence="5">
    <location>
        <begin position="10"/>
        <end position="300"/>
    </location>
</feature>
<dbReference type="SUPFAM" id="SSF51735">
    <property type="entry name" value="NAD(P)-binding Rossmann-fold domains"/>
    <property type="match status" value="1"/>
</dbReference>
<evidence type="ECO:0000313" key="6">
    <source>
        <dbReference type="EMBL" id="CAG8513607.1"/>
    </source>
</evidence>
<evidence type="ECO:0000256" key="4">
    <source>
        <dbReference type="ARBA" id="ARBA00070796"/>
    </source>
</evidence>
<sequence>MKAIKIKNTGGPEVLKYEEIPRPEITDPDDVLIKNHFMGVNFIDIYHRSGDYKIPLPAVLGREGAGVVDSVGNNVKDIVPGNHVVYFGGSSYAEYTKTSTKYGLTAYTFVTQAYSVKNGDWILIQAAAGGVGGLLTQLVKNFGAHVIGTVSSPEKAELAKKAGAEYVINSTSQDVVKEIMQITNNEGVHAVYDGVGKATLETSLNCVRRLGTFISYGNASGMIPPFDIYRLSAKNVKLARPTIVNYIYTKEEFQQCTKELFDLIINGKLNIKIWKIYKLSEVRQAHEDLAQRKTSGKLLLEP</sequence>
<dbReference type="InterPro" id="IPR020843">
    <property type="entry name" value="ER"/>
</dbReference>
<protein>
    <recommendedName>
        <fullName evidence="4">Probable quinone oxidoreductase</fullName>
    </recommendedName>
    <alternativeName>
        <fullName evidence="3">NADPH:quinone reductase</fullName>
    </alternativeName>
</protein>
<accession>A0A9N9F6S2</accession>
<dbReference type="Pfam" id="PF00107">
    <property type="entry name" value="ADH_zinc_N"/>
    <property type="match status" value="1"/>
</dbReference>
<dbReference type="Gene3D" id="3.90.180.10">
    <property type="entry name" value="Medium-chain alcohol dehydrogenases, catalytic domain"/>
    <property type="match status" value="1"/>
</dbReference>
<dbReference type="GO" id="GO:0035925">
    <property type="term" value="F:mRNA 3'-UTR AU-rich region binding"/>
    <property type="evidence" value="ECO:0007669"/>
    <property type="project" value="TreeGrafter"/>
</dbReference>
<dbReference type="GO" id="GO:0005829">
    <property type="term" value="C:cytosol"/>
    <property type="evidence" value="ECO:0007669"/>
    <property type="project" value="TreeGrafter"/>
</dbReference>
<name>A0A9N9F6S2_9GLOM</name>
<dbReference type="PANTHER" id="PTHR48106">
    <property type="entry name" value="QUINONE OXIDOREDUCTASE PIG3-RELATED"/>
    <property type="match status" value="1"/>
</dbReference>
<evidence type="ECO:0000313" key="7">
    <source>
        <dbReference type="Proteomes" id="UP000789706"/>
    </source>
</evidence>
<keyword evidence="7" id="KW-1185">Reference proteome</keyword>
<dbReference type="CDD" id="cd05286">
    <property type="entry name" value="QOR2"/>
    <property type="match status" value="1"/>
</dbReference>
<dbReference type="GO" id="GO:0070402">
    <property type="term" value="F:NADPH binding"/>
    <property type="evidence" value="ECO:0007669"/>
    <property type="project" value="TreeGrafter"/>
</dbReference>
<dbReference type="SUPFAM" id="SSF50129">
    <property type="entry name" value="GroES-like"/>
    <property type="match status" value="1"/>
</dbReference>
<keyword evidence="1" id="KW-0521">NADP</keyword>
<dbReference type="PANTHER" id="PTHR48106:SF13">
    <property type="entry name" value="QUINONE OXIDOREDUCTASE-RELATED"/>
    <property type="match status" value="1"/>
</dbReference>
<dbReference type="EMBL" id="CAJVPK010000463">
    <property type="protein sequence ID" value="CAG8513607.1"/>
    <property type="molecule type" value="Genomic_DNA"/>
</dbReference>
<dbReference type="FunFam" id="3.40.50.720:FF:000053">
    <property type="entry name" value="Quinone oxidoreductase 1"/>
    <property type="match status" value="1"/>
</dbReference>
<dbReference type="Gene3D" id="3.40.50.720">
    <property type="entry name" value="NAD(P)-binding Rossmann-like Domain"/>
    <property type="match status" value="1"/>
</dbReference>
<reference evidence="6" key="1">
    <citation type="submission" date="2021-06" db="EMBL/GenBank/DDBJ databases">
        <authorList>
            <person name="Kallberg Y."/>
            <person name="Tangrot J."/>
            <person name="Rosling A."/>
        </authorList>
    </citation>
    <scope>NUCLEOTIDE SEQUENCE</scope>
    <source>
        <strain evidence="6">AZ414A</strain>
    </source>
</reference>
<comment type="caution">
    <text evidence="6">The sequence shown here is derived from an EMBL/GenBank/DDBJ whole genome shotgun (WGS) entry which is preliminary data.</text>
</comment>
<dbReference type="GO" id="GO:0008270">
    <property type="term" value="F:zinc ion binding"/>
    <property type="evidence" value="ECO:0007669"/>
    <property type="project" value="InterPro"/>
</dbReference>
<dbReference type="InterPro" id="IPR013154">
    <property type="entry name" value="ADH-like_N"/>
</dbReference>
<gene>
    <name evidence="6" type="ORF">DEBURN_LOCUS5303</name>
</gene>
<dbReference type="Pfam" id="PF08240">
    <property type="entry name" value="ADH_N"/>
    <property type="match status" value="1"/>
</dbReference>
<dbReference type="InterPro" id="IPR002364">
    <property type="entry name" value="Quin_OxRdtase/zeta-crystal_CS"/>
</dbReference>
<dbReference type="OrthoDB" id="48317at2759"/>
<organism evidence="6 7">
    <name type="scientific">Diversispora eburnea</name>
    <dbReference type="NCBI Taxonomy" id="1213867"/>
    <lineage>
        <taxon>Eukaryota</taxon>
        <taxon>Fungi</taxon>
        <taxon>Fungi incertae sedis</taxon>
        <taxon>Mucoromycota</taxon>
        <taxon>Glomeromycotina</taxon>
        <taxon>Glomeromycetes</taxon>
        <taxon>Diversisporales</taxon>
        <taxon>Diversisporaceae</taxon>
        <taxon>Diversispora</taxon>
    </lineage>
</organism>
<keyword evidence="2" id="KW-0560">Oxidoreductase</keyword>
<dbReference type="InterPro" id="IPR047618">
    <property type="entry name" value="QOR-like"/>
</dbReference>
<dbReference type="GO" id="GO:0003960">
    <property type="term" value="F:quinone reductase (NADPH) activity"/>
    <property type="evidence" value="ECO:0007669"/>
    <property type="project" value="InterPro"/>
</dbReference>
<dbReference type="PROSITE" id="PS01162">
    <property type="entry name" value="QOR_ZETA_CRYSTAL"/>
    <property type="match status" value="1"/>
</dbReference>